<accession>A0ABV4AE09</accession>
<dbReference type="NCBIfam" id="TIGR01300">
    <property type="entry name" value="CPA3_mnhG_phaG"/>
    <property type="match status" value="1"/>
</dbReference>
<keyword evidence="2" id="KW-0812">Transmembrane</keyword>
<sequence length="127" mass="13559">MSLSAVPLALAIPVGLLLVLAAVLALSGGMGLVRLSNFYQRIHGPSMIHTLAAGCVLIASMLYFSVQFGRPVLQELLITVMVLMTAPVTTMMLMQAAVSRDRRAKRDLVPPRPGSTEGDICTGEHED</sequence>
<feature type="transmembrane region" description="Helical" evidence="2">
    <location>
        <begin position="6"/>
        <end position="26"/>
    </location>
</feature>
<name>A0ABV4AE09_9GAMM</name>
<organism evidence="3 4">
    <name type="scientific">Isoalcanivorax beigongshangi</name>
    <dbReference type="NCBI Taxonomy" id="3238810"/>
    <lineage>
        <taxon>Bacteria</taxon>
        <taxon>Pseudomonadati</taxon>
        <taxon>Pseudomonadota</taxon>
        <taxon>Gammaproteobacteria</taxon>
        <taxon>Oceanospirillales</taxon>
        <taxon>Alcanivoracaceae</taxon>
        <taxon>Isoalcanivorax</taxon>
    </lineage>
</organism>
<keyword evidence="4" id="KW-1185">Reference proteome</keyword>
<evidence type="ECO:0000256" key="1">
    <source>
        <dbReference type="SAM" id="MobiDB-lite"/>
    </source>
</evidence>
<reference evidence="3 4" key="1">
    <citation type="submission" date="2024-07" db="EMBL/GenBank/DDBJ databases">
        <authorList>
            <person name="Ren Q."/>
        </authorList>
    </citation>
    <scope>NUCLEOTIDE SEQUENCE [LARGE SCALE GENOMIC DNA]</scope>
    <source>
        <strain evidence="3 4">REN37</strain>
    </source>
</reference>
<dbReference type="InterPro" id="IPR005133">
    <property type="entry name" value="PhaG_MnhG_YufB"/>
</dbReference>
<proteinExistence type="predicted"/>
<feature type="region of interest" description="Disordered" evidence="1">
    <location>
        <begin position="100"/>
        <end position="127"/>
    </location>
</feature>
<feature type="transmembrane region" description="Helical" evidence="2">
    <location>
        <begin position="47"/>
        <end position="64"/>
    </location>
</feature>
<dbReference type="Pfam" id="PF03334">
    <property type="entry name" value="PhaG_MnhG_YufB"/>
    <property type="match status" value="1"/>
</dbReference>
<dbReference type="Proteomes" id="UP001562065">
    <property type="component" value="Unassembled WGS sequence"/>
</dbReference>
<protein>
    <submittedName>
        <fullName evidence="3">Monovalent cation/H(+) antiporter subunit G</fullName>
    </submittedName>
</protein>
<keyword evidence="2" id="KW-1133">Transmembrane helix</keyword>
<comment type="caution">
    <text evidence="3">The sequence shown here is derived from an EMBL/GenBank/DDBJ whole genome shotgun (WGS) entry which is preliminary data.</text>
</comment>
<dbReference type="PANTHER" id="PTHR34703:SF1">
    <property type="entry name" value="ANTIPORTER SUBUNIT MNHG2-RELATED"/>
    <property type="match status" value="1"/>
</dbReference>
<feature type="transmembrane region" description="Helical" evidence="2">
    <location>
        <begin position="76"/>
        <end position="98"/>
    </location>
</feature>
<feature type="compositionally biased region" description="Basic and acidic residues" evidence="1">
    <location>
        <begin position="100"/>
        <end position="109"/>
    </location>
</feature>
<evidence type="ECO:0000313" key="3">
    <source>
        <dbReference type="EMBL" id="MEY1660880.1"/>
    </source>
</evidence>
<dbReference type="RefSeq" id="WP_369454121.1">
    <property type="nucleotide sequence ID" value="NZ_JBGCUO010000001.1"/>
</dbReference>
<dbReference type="PANTHER" id="PTHR34703">
    <property type="entry name" value="ANTIPORTER SUBUNIT MNHG2-RELATED"/>
    <property type="match status" value="1"/>
</dbReference>
<keyword evidence="2" id="KW-0472">Membrane</keyword>
<evidence type="ECO:0000256" key="2">
    <source>
        <dbReference type="SAM" id="Phobius"/>
    </source>
</evidence>
<evidence type="ECO:0000313" key="4">
    <source>
        <dbReference type="Proteomes" id="UP001562065"/>
    </source>
</evidence>
<gene>
    <name evidence="3" type="primary">mnhG</name>
    <name evidence="3" type="ORF">AB5I84_01820</name>
</gene>
<dbReference type="EMBL" id="JBGCUO010000001">
    <property type="protein sequence ID" value="MEY1660880.1"/>
    <property type="molecule type" value="Genomic_DNA"/>
</dbReference>